<protein>
    <submittedName>
        <fullName evidence="1">Uncharacterized protein</fullName>
    </submittedName>
</protein>
<reference evidence="1 2" key="1">
    <citation type="submission" date="2016-10" db="EMBL/GenBank/DDBJ databases">
        <authorList>
            <person name="de Groot N.N."/>
        </authorList>
    </citation>
    <scope>NUCLEOTIDE SEQUENCE [LARGE SCALE GENOMIC DNA]</scope>
    <source>
        <strain evidence="1 2">CGMCC 4.3519</strain>
    </source>
</reference>
<sequence>MSAGDVWAVEEIASASGRAGLPARVHLKTNRARALGTITNEPVTGVGARVARVYP</sequence>
<proteinExistence type="predicted"/>
<dbReference type="EMBL" id="FOET01000019">
    <property type="protein sequence ID" value="SEQ90689.1"/>
    <property type="molecule type" value="Genomic_DNA"/>
</dbReference>
<organism evidence="1 2">
    <name type="scientific">Streptomyces radiopugnans</name>
    <dbReference type="NCBI Taxonomy" id="403935"/>
    <lineage>
        <taxon>Bacteria</taxon>
        <taxon>Bacillati</taxon>
        <taxon>Actinomycetota</taxon>
        <taxon>Actinomycetes</taxon>
        <taxon>Kitasatosporales</taxon>
        <taxon>Streptomycetaceae</taxon>
        <taxon>Streptomyces</taxon>
    </lineage>
</organism>
<dbReference type="RefSeq" id="WP_177214121.1">
    <property type="nucleotide sequence ID" value="NZ_FOET01000019.1"/>
</dbReference>
<name>A0A1H9JV25_9ACTN</name>
<keyword evidence="2" id="KW-1185">Reference proteome</keyword>
<dbReference type="AlphaFoldDB" id="A0A1H9JV25"/>
<evidence type="ECO:0000313" key="1">
    <source>
        <dbReference type="EMBL" id="SEQ90689.1"/>
    </source>
</evidence>
<gene>
    <name evidence="1" type="ORF">SAMN05216481_11972</name>
</gene>
<evidence type="ECO:0000313" key="2">
    <source>
        <dbReference type="Proteomes" id="UP000199055"/>
    </source>
</evidence>
<accession>A0A1H9JV25</accession>
<dbReference type="Proteomes" id="UP000199055">
    <property type="component" value="Unassembled WGS sequence"/>
</dbReference>